<feature type="signal peptide" evidence="1">
    <location>
        <begin position="1"/>
        <end position="19"/>
    </location>
</feature>
<dbReference type="RefSeq" id="WP_344761995.1">
    <property type="nucleotide sequence ID" value="NZ_BAAAZE010000005.1"/>
</dbReference>
<evidence type="ECO:0008006" key="4">
    <source>
        <dbReference type="Google" id="ProtNLM"/>
    </source>
</evidence>
<evidence type="ECO:0000256" key="1">
    <source>
        <dbReference type="SAM" id="SignalP"/>
    </source>
</evidence>
<keyword evidence="1" id="KW-0732">Signal</keyword>
<sequence>MNATHLKIATTVLFSTLLAACGGGGGSSNPTVAVAADVTFPADAAVQNFLTSSHTFNASYTDPANNDLYALNYSYVPGADSAFEGQAAKTASFTLNLKKNGVTQSTSTEVTYFRIGPVKSLGAILGTGEYIVAANQGAFPVNAKVGDVGSLGGSTSYTSSAKTSIYATSVNTWELQADTATTAYLCVNSSVRYTNGAATLTGSECYRINTSGAVLGNKLTLSINGKSVTFLN</sequence>
<keyword evidence="3" id="KW-1185">Reference proteome</keyword>
<organism evidence="2 3">
    <name type="scientific">Actimicrobium antarcticum</name>
    <dbReference type="NCBI Taxonomy" id="1051899"/>
    <lineage>
        <taxon>Bacteria</taxon>
        <taxon>Pseudomonadati</taxon>
        <taxon>Pseudomonadota</taxon>
        <taxon>Betaproteobacteria</taxon>
        <taxon>Burkholderiales</taxon>
        <taxon>Oxalobacteraceae</taxon>
        <taxon>Actimicrobium</taxon>
    </lineage>
</organism>
<dbReference type="EMBL" id="BAAAZE010000005">
    <property type="protein sequence ID" value="GAA4015839.1"/>
    <property type="molecule type" value="Genomic_DNA"/>
</dbReference>
<dbReference type="Proteomes" id="UP001501353">
    <property type="component" value="Unassembled WGS sequence"/>
</dbReference>
<comment type="caution">
    <text evidence="2">The sequence shown here is derived from an EMBL/GenBank/DDBJ whole genome shotgun (WGS) entry which is preliminary data.</text>
</comment>
<evidence type="ECO:0000313" key="2">
    <source>
        <dbReference type="EMBL" id="GAA4015839.1"/>
    </source>
</evidence>
<dbReference type="PROSITE" id="PS51257">
    <property type="entry name" value="PROKAR_LIPOPROTEIN"/>
    <property type="match status" value="1"/>
</dbReference>
<reference evidence="3" key="1">
    <citation type="journal article" date="2019" name="Int. J. Syst. Evol. Microbiol.">
        <title>The Global Catalogue of Microorganisms (GCM) 10K type strain sequencing project: providing services to taxonomists for standard genome sequencing and annotation.</title>
        <authorList>
            <consortium name="The Broad Institute Genomics Platform"/>
            <consortium name="The Broad Institute Genome Sequencing Center for Infectious Disease"/>
            <person name="Wu L."/>
            <person name="Ma J."/>
        </authorList>
    </citation>
    <scope>NUCLEOTIDE SEQUENCE [LARGE SCALE GENOMIC DNA]</scope>
    <source>
        <strain evidence="3">JCM 16673</strain>
    </source>
</reference>
<name>A0ABP7ST65_9BURK</name>
<protein>
    <recommendedName>
        <fullName evidence="4">Lipoprotein</fullName>
    </recommendedName>
</protein>
<proteinExistence type="predicted"/>
<evidence type="ECO:0000313" key="3">
    <source>
        <dbReference type="Proteomes" id="UP001501353"/>
    </source>
</evidence>
<accession>A0ABP7ST65</accession>
<feature type="chain" id="PRO_5046375398" description="Lipoprotein" evidence="1">
    <location>
        <begin position="20"/>
        <end position="232"/>
    </location>
</feature>
<gene>
    <name evidence="2" type="ORF">GCM10022212_08490</name>
</gene>